<evidence type="ECO:0000313" key="1">
    <source>
        <dbReference type="EMBL" id="KAJ9082649.1"/>
    </source>
</evidence>
<organism evidence="1 2">
    <name type="scientific">Entomophthora muscae</name>
    <dbReference type="NCBI Taxonomy" id="34485"/>
    <lineage>
        <taxon>Eukaryota</taxon>
        <taxon>Fungi</taxon>
        <taxon>Fungi incertae sedis</taxon>
        <taxon>Zoopagomycota</taxon>
        <taxon>Entomophthoromycotina</taxon>
        <taxon>Entomophthoromycetes</taxon>
        <taxon>Entomophthorales</taxon>
        <taxon>Entomophthoraceae</taxon>
        <taxon>Entomophthora</taxon>
    </lineage>
</organism>
<gene>
    <name evidence="1" type="ORF">DSO57_1002595</name>
</gene>
<accession>A0ACC2U770</accession>
<reference evidence="1" key="1">
    <citation type="submission" date="2022-04" db="EMBL/GenBank/DDBJ databases">
        <title>Genome of the entomopathogenic fungus Entomophthora muscae.</title>
        <authorList>
            <person name="Elya C."/>
            <person name="Lovett B.R."/>
            <person name="Lee E."/>
            <person name="Macias A.M."/>
            <person name="Hajek A.E."/>
            <person name="De Bivort B.L."/>
            <person name="Kasson M.T."/>
            <person name="De Fine Licht H.H."/>
            <person name="Stajich J.E."/>
        </authorList>
    </citation>
    <scope>NUCLEOTIDE SEQUENCE</scope>
    <source>
        <strain evidence="1">Berkeley</strain>
    </source>
</reference>
<comment type="caution">
    <text evidence="1">The sequence shown here is derived from an EMBL/GenBank/DDBJ whole genome shotgun (WGS) entry which is preliminary data.</text>
</comment>
<evidence type="ECO:0000313" key="2">
    <source>
        <dbReference type="Proteomes" id="UP001165960"/>
    </source>
</evidence>
<proteinExistence type="predicted"/>
<keyword evidence="2" id="KW-1185">Reference proteome</keyword>
<name>A0ACC2U770_9FUNG</name>
<dbReference type="EMBL" id="QTSX02001426">
    <property type="protein sequence ID" value="KAJ9082649.1"/>
    <property type="molecule type" value="Genomic_DNA"/>
</dbReference>
<sequence>MSGYQEYCDAPVRKGGGEAGTSMAHQMRGSFMNDISILVLKAQEINPGSQKADPTLQTSPGPANPLRDGLKLMNYSAFCRPTTKDPPKTTQVTQSGQGTANLLNCVLKLTSYSKTRQSPKDDSPNGHQIDANLEPPKTQIYAEVTACFKEVKTNPILNSANNLPACCPEGVVQLDYSGDIVNSGSKTKCCLSNFPEQAQPGSAALKTPSQDPRPASALSVNLNPAKIKEAKSQGIKTLEVQQNPHHHF</sequence>
<dbReference type="Proteomes" id="UP001165960">
    <property type="component" value="Unassembled WGS sequence"/>
</dbReference>
<protein>
    <submittedName>
        <fullName evidence="1">Uncharacterized protein</fullName>
    </submittedName>
</protein>